<organism evidence="1 2">
    <name type="scientific">Parelaphostrongylus tenuis</name>
    <name type="common">Meningeal worm</name>
    <dbReference type="NCBI Taxonomy" id="148309"/>
    <lineage>
        <taxon>Eukaryota</taxon>
        <taxon>Metazoa</taxon>
        <taxon>Ecdysozoa</taxon>
        <taxon>Nematoda</taxon>
        <taxon>Chromadorea</taxon>
        <taxon>Rhabditida</taxon>
        <taxon>Rhabditina</taxon>
        <taxon>Rhabditomorpha</taxon>
        <taxon>Strongyloidea</taxon>
        <taxon>Metastrongylidae</taxon>
        <taxon>Parelaphostrongylus</taxon>
    </lineage>
</organism>
<reference evidence="1" key="1">
    <citation type="submission" date="2021-06" db="EMBL/GenBank/DDBJ databases">
        <title>Parelaphostrongylus tenuis whole genome reference sequence.</title>
        <authorList>
            <person name="Garwood T.J."/>
            <person name="Larsen P.A."/>
            <person name="Fountain-Jones N.M."/>
            <person name="Garbe J.R."/>
            <person name="Macchietto M.G."/>
            <person name="Kania S.A."/>
            <person name="Gerhold R.W."/>
            <person name="Richards J.E."/>
            <person name="Wolf T.M."/>
        </authorList>
    </citation>
    <scope>NUCLEOTIDE SEQUENCE</scope>
    <source>
        <strain evidence="1">MNPRO001-30</strain>
        <tissue evidence="1">Meninges</tissue>
    </source>
</reference>
<keyword evidence="2" id="KW-1185">Reference proteome</keyword>
<evidence type="ECO:0000313" key="1">
    <source>
        <dbReference type="EMBL" id="KAJ1372062.1"/>
    </source>
</evidence>
<evidence type="ECO:0000313" key="2">
    <source>
        <dbReference type="Proteomes" id="UP001196413"/>
    </source>
</evidence>
<sequence length="70" mass="7940">MVKEVFRAKERSISAFSLPVFGCAQVMDRKNQCIAVIELHKTVMKATDIVEISCFQTSKCLQSHETFQSD</sequence>
<proteinExistence type="predicted"/>
<comment type="caution">
    <text evidence="1">The sequence shown here is derived from an EMBL/GenBank/DDBJ whole genome shotgun (WGS) entry which is preliminary data.</text>
</comment>
<dbReference type="Proteomes" id="UP001196413">
    <property type="component" value="Unassembled WGS sequence"/>
</dbReference>
<name>A0AAD5R9C6_PARTN</name>
<accession>A0AAD5R9C6</accession>
<dbReference type="AlphaFoldDB" id="A0AAD5R9C6"/>
<dbReference type="EMBL" id="JAHQIW010007087">
    <property type="protein sequence ID" value="KAJ1372062.1"/>
    <property type="molecule type" value="Genomic_DNA"/>
</dbReference>
<protein>
    <submittedName>
        <fullName evidence="1">Uncharacterized protein</fullName>
    </submittedName>
</protein>
<gene>
    <name evidence="1" type="ORF">KIN20_034123</name>
</gene>